<accession>A0A9D1IGU4</accession>
<feature type="domain" description="Amidohydrolase-related" evidence="2">
    <location>
        <begin position="344"/>
        <end position="423"/>
    </location>
</feature>
<dbReference type="InterPro" id="IPR011059">
    <property type="entry name" value="Metal-dep_hydrolase_composite"/>
</dbReference>
<dbReference type="PANTHER" id="PTHR11647">
    <property type="entry name" value="HYDRANTOINASE/DIHYDROPYRIMIDINASE FAMILY MEMBER"/>
    <property type="match status" value="1"/>
</dbReference>
<dbReference type="PANTHER" id="PTHR11647:SF1">
    <property type="entry name" value="COLLAPSIN RESPONSE MEDIATOR PROTEIN"/>
    <property type="match status" value="1"/>
</dbReference>
<evidence type="ECO:0000259" key="2">
    <source>
        <dbReference type="Pfam" id="PF01979"/>
    </source>
</evidence>
<evidence type="ECO:0000313" key="3">
    <source>
        <dbReference type="EMBL" id="HIU36753.1"/>
    </source>
</evidence>
<dbReference type="GO" id="GO:0016810">
    <property type="term" value="F:hydrolase activity, acting on carbon-nitrogen (but not peptide) bonds"/>
    <property type="evidence" value="ECO:0007669"/>
    <property type="project" value="InterPro"/>
</dbReference>
<evidence type="ECO:0000256" key="1">
    <source>
        <dbReference type="ARBA" id="ARBA00001947"/>
    </source>
</evidence>
<protein>
    <submittedName>
        <fullName evidence="3">Amidohydrolase family protein</fullName>
    </submittedName>
</protein>
<name>A0A9D1IGU4_9BURK</name>
<dbReference type="InterPro" id="IPR006680">
    <property type="entry name" value="Amidohydro-rel"/>
</dbReference>
<dbReference type="InterPro" id="IPR032466">
    <property type="entry name" value="Metal_Hydrolase"/>
</dbReference>
<dbReference type="AlphaFoldDB" id="A0A9D1IGU4"/>
<comment type="cofactor">
    <cofactor evidence="1">
        <name>Zn(2+)</name>
        <dbReference type="ChEBI" id="CHEBI:29105"/>
    </cofactor>
</comment>
<sequence length="469" mass="50556">MWDLLLKGATVVDPLNHIEAVRDVAIENGQIAEVGVDLPGGSARVVEDYTGKVLQPGIVDSHVHLGEMWGSPFGFKMLAMAGVTTCLDMAGPLDNVLKNIPQYGSGINCAILQFASPPFTFKTNEPSKAEMDVLIDESMKQGALGVKLLGGHYPLKPAVSSLLIKTALEHGAYIAWHAGTSEHGSNIEGMREAVELSQGNFLHLAHINAYCRGAIRPELEETKEAIELLLTNDHIHCESYISPRNGTRLTCFEDGKVQSKVTGNCLKRFGFSDDLEGIEAAFKANKVWAVYDAGGYSDLVTGEAGLKLWKEHNTDVGGSFNVNPPLPRVWLAEAKRPDGSFVVDAISTDGGCIPRNVILEQGLSLVKLGILTLSEFAAKTSLNPARMLRLDNKGHFSVGADADITVFDLDTQKPVATYVKGKTVYKDGHVYGANGTVICTQYGEQAVKDRGINTIVVDPGKPVADRFIV</sequence>
<gene>
    <name evidence="3" type="ORF">IAC56_00510</name>
</gene>
<reference evidence="3" key="1">
    <citation type="submission" date="2020-10" db="EMBL/GenBank/DDBJ databases">
        <authorList>
            <person name="Gilroy R."/>
        </authorList>
    </citation>
    <scope>NUCLEOTIDE SEQUENCE</scope>
    <source>
        <strain evidence="3">7463</strain>
    </source>
</reference>
<dbReference type="InterPro" id="IPR050378">
    <property type="entry name" value="Metallo-dep_Hydrolases_sf"/>
</dbReference>
<dbReference type="Pfam" id="PF01979">
    <property type="entry name" value="Amidohydro_1"/>
    <property type="match status" value="1"/>
</dbReference>
<organism evidence="3 4">
    <name type="scientific">Candidatus Aphodousia faecigallinarum</name>
    <dbReference type="NCBI Taxonomy" id="2840677"/>
    <lineage>
        <taxon>Bacteria</taxon>
        <taxon>Pseudomonadati</taxon>
        <taxon>Pseudomonadota</taxon>
        <taxon>Betaproteobacteria</taxon>
        <taxon>Burkholderiales</taxon>
        <taxon>Sutterellaceae</taxon>
        <taxon>Sutterellaceae incertae sedis</taxon>
        <taxon>Candidatus Aphodousia</taxon>
    </lineage>
</organism>
<dbReference type="SUPFAM" id="SSF51556">
    <property type="entry name" value="Metallo-dependent hydrolases"/>
    <property type="match status" value="1"/>
</dbReference>
<comment type="caution">
    <text evidence="3">The sequence shown here is derived from an EMBL/GenBank/DDBJ whole genome shotgun (WGS) entry which is preliminary data.</text>
</comment>
<proteinExistence type="predicted"/>
<dbReference type="Gene3D" id="3.20.20.140">
    <property type="entry name" value="Metal-dependent hydrolases"/>
    <property type="match status" value="2"/>
</dbReference>
<dbReference type="Proteomes" id="UP000824083">
    <property type="component" value="Unassembled WGS sequence"/>
</dbReference>
<dbReference type="SUPFAM" id="SSF51338">
    <property type="entry name" value="Composite domain of metallo-dependent hydrolases"/>
    <property type="match status" value="1"/>
</dbReference>
<dbReference type="EMBL" id="DVMY01000016">
    <property type="protein sequence ID" value="HIU36753.1"/>
    <property type="molecule type" value="Genomic_DNA"/>
</dbReference>
<reference evidence="3" key="2">
    <citation type="journal article" date="2021" name="PeerJ">
        <title>Extensive microbial diversity within the chicken gut microbiome revealed by metagenomics and culture.</title>
        <authorList>
            <person name="Gilroy R."/>
            <person name="Ravi A."/>
            <person name="Getino M."/>
            <person name="Pursley I."/>
            <person name="Horton D.L."/>
            <person name="Alikhan N.F."/>
            <person name="Baker D."/>
            <person name="Gharbi K."/>
            <person name="Hall N."/>
            <person name="Watson M."/>
            <person name="Adriaenssens E.M."/>
            <person name="Foster-Nyarko E."/>
            <person name="Jarju S."/>
            <person name="Secka A."/>
            <person name="Antonio M."/>
            <person name="Oren A."/>
            <person name="Chaudhuri R.R."/>
            <person name="La Ragione R."/>
            <person name="Hildebrand F."/>
            <person name="Pallen M.J."/>
        </authorList>
    </citation>
    <scope>NUCLEOTIDE SEQUENCE</scope>
    <source>
        <strain evidence="3">7463</strain>
    </source>
</reference>
<evidence type="ECO:0000313" key="4">
    <source>
        <dbReference type="Proteomes" id="UP000824083"/>
    </source>
</evidence>